<proteinExistence type="predicted"/>
<keyword evidence="2" id="KW-0808">Transferase</keyword>
<evidence type="ECO:0000313" key="2">
    <source>
        <dbReference type="EMBL" id="QNO48532.1"/>
    </source>
</evidence>
<dbReference type="EC" id="2.3.1.101" evidence="2"/>
<reference evidence="2" key="1">
    <citation type="submission" date="2020-06" db="EMBL/GenBank/DDBJ databases">
        <title>Unique genomic features of the anaerobic methanotrophic archaea.</title>
        <authorList>
            <person name="Chadwick G.L."/>
            <person name="Skennerton C.T."/>
            <person name="Laso-Perez R."/>
            <person name="Leu A.O."/>
            <person name="Speth D.R."/>
            <person name="Yu H."/>
            <person name="Morgan-Lang C."/>
            <person name="Hatzenpichler R."/>
            <person name="Goudeau D."/>
            <person name="Malmstrom R."/>
            <person name="Brazelton W.J."/>
            <person name="Woyke T."/>
            <person name="Hallam S.J."/>
            <person name="Tyson G.W."/>
            <person name="Wegener G."/>
            <person name="Boetius A."/>
            <person name="Orphan V."/>
        </authorList>
    </citation>
    <scope>NUCLEOTIDE SEQUENCE</scope>
</reference>
<dbReference type="AlphaFoldDB" id="A0A7G9YKJ8"/>
<dbReference type="GO" id="GO:0006730">
    <property type="term" value="P:one-carbon metabolic process"/>
    <property type="evidence" value="ECO:0007669"/>
    <property type="project" value="InterPro"/>
</dbReference>
<dbReference type="Gene3D" id="3.30.70.520">
    <property type="match status" value="1"/>
</dbReference>
<dbReference type="InterPro" id="IPR023447">
    <property type="entry name" value="ForMFR_H4MPT_ForTrfase_fd-like"/>
</dbReference>
<accession>A0A7G9YKJ8</accession>
<dbReference type="InterPro" id="IPR002770">
    <property type="entry name" value="ForMFR_H4MPT_ForTrfase_C"/>
</dbReference>
<dbReference type="EMBL" id="MT631353">
    <property type="protein sequence ID" value="QNO48532.1"/>
    <property type="molecule type" value="Genomic_DNA"/>
</dbReference>
<name>A0A7G9YKJ8_9EURY</name>
<dbReference type="GO" id="GO:0030270">
    <property type="term" value="F:formylmethanofuran-tetrahydromethanopterin N-formyltransferase activity"/>
    <property type="evidence" value="ECO:0007669"/>
    <property type="project" value="UniProtKB-EC"/>
</dbReference>
<keyword evidence="2" id="KW-0012">Acyltransferase</keyword>
<dbReference type="Pfam" id="PF02741">
    <property type="entry name" value="FTR_C"/>
    <property type="match status" value="1"/>
</dbReference>
<dbReference type="SUPFAM" id="SSF55112">
    <property type="entry name" value="Formylmethanofuran:tetrahydromethanopterin formyltransferase"/>
    <property type="match status" value="1"/>
</dbReference>
<protein>
    <submittedName>
        <fullName evidence="2">Formylmethanofuran--tetrahydromethanopterin formyltransferase</fullName>
        <ecNumber evidence="2">2.3.1.101</ecNumber>
    </submittedName>
</protein>
<evidence type="ECO:0000259" key="1">
    <source>
        <dbReference type="Pfam" id="PF02741"/>
    </source>
</evidence>
<gene>
    <name evidence="2" type="primary">ftr</name>
    <name evidence="2" type="ORF">NKHFGJIK_00010</name>
</gene>
<sequence length="86" mass="9321">MLPMAGFKGSHATRRFDRAVFRRDRCKRYGDVNAVYELVINGIDAVAAVTKAGIGAAVKIPEVKKTTAGNYGGSLGKFKVNRSDLF</sequence>
<feature type="domain" description="Formylmethanofuran: tetrahydromethanopterin formyltransferase Ftr C-terminal" evidence="1">
    <location>
        <begin position="29"/>
        <end position="83"/>
    </location>
</feature>
<organism evidence="2">
    <name type="scientific">Candidatus Methanogaster sp. ANME-2c ERB4</name>
    <dbReference type="NCBI Taxonomy" id="2759911"/>
    <lineage>
        <taxon>Archaea</taxon>
        <taxon>Methanobacteriati</taxon>
        <taxon>Methanobacteriota</taxon>
        <taxon>Stenosarchaea group</taxon>
        <taxon>Methanomicrobia</taxon>
        <taxon>Methanosarcinales</taxon>
        <taxon>ANME-2 cluster</taxon>
        <taxon>Candidatus Methanogasteraceae</taxon>
        <taxon>Candidatus Methanogaster</taxon>
    </lineage>
</organism>